<accession>A0A0D0BH67</accession>
<organism evidence="2 3">
    <name type="scientific">Collybiopsis luxurians FD-317 M1</name>
    <dbReference type="NCBI Taxonomy" id="944289"/>
    <lineage>
        <taxon>Eukaryota</taxon>
        <taxon>Fungi</taxon>
        <taxon>Dikarya</taxon>
        <taxon>Basidiomycota</taxon>
        <taxon>Agaricomycotina</taxon>
        <taxon>Agaricomycetes</taxon>
        <taxon>Agaricomycetidae</taxon>
        <taxon>Agaricales</taxon>
        <taxon>Marasmiineae</taxon>
        <taxon>Omphalotaceae</taxon>
        <taxon>Collybiopsis</taxon>
        <taxon>Collybiopsis luxurians</taxon>
    </lineage>
</organism>
<dbReference type="HOGENOM" id="CLU_1046046_0_0_1"/>
<evidence type="ECO:0000313" key="3">
    <source>
        <dbReference type="Proteomes" id="UP000053593"/>
    </source>
</evidence>
<feature type="region of interest" description="Disordered" evidence="1">
    <location>
        <begin position="1"/>
        <end position="65"/>
    </location>
</feature>
<feature type="compositionally biased region" description="Basic and acidic residues" evidence="1">
    <location>
        <begin position="227"/>
        <end position="237"/>
    </location>
</feature>
<feature type="region of interest" description="Disordered" evidence="1">
    <location>
        <begin position="166"/>
        <end position="266"/>
    </location>
</feature>
<dbReference type="EMBL" id="KN834820">
    <property type="protein sequence ID" value="KIK54091.1"/>
    <property type="molecule type" value="Genomic_DNA"/>
</dbReference>
<proteinExistence type="predicted"/>
<feature type="compositionally biased region" description="Basic and acidic residues" evidence="1">
    <location>
        <begin position="197"/>
        <end position="214"/>
    </location>
</feature>
<keyword evidence="3" id="KW-1185">Reference proteome</keyword>
<sequence>MQAMNRLSINDHGPRRVSSTPVLRTQSTSTSITRSRQASFTIGVPKSYSGSHDDDQYSTNQSVMQRPPEITKRVSAWARPFVEDIYEHLHQYFPGHDIDQPIVDEVETAASTWRKPNGGDSGPRPKKTIRMVVEQQVRRLRSTAIRKPIRATKLWGSHLKEVGVSDFNEQPVRASEQVRTSPSKSEQDRASTGTSEDVDKALRNLEQRMFDRSDTAGPSGNYQWGLDKGHRENKWDPLDQFSPESAIEHQRREASPPVRGPEFISE</sequence>
<protein>
    <submittedName>
        <fullName evidence="2">Uncharacterized protein</fullName>
    </submittedName>
</protein>
<dbReference type="Proteomes" id="UP000053593">
    <property type="component" value="Unassembled WGS sequence"/>
</dbReference>
<gene>
    <name evidence="2" type="ORF">GYMLUDRAFT_920322</name>
</gene>
<reference evidence="2 3" key="1">
    <citation type="submission" date="2014-04" db="EMBL/GenBank/DDBJ databases">
        <title>Evolutionary Origins and Diversification of the Mycorrhizal Mutualists.</title>
        <authorList>
            <consortium name="DOE Joint Genome Institute"/>
            <consortium name="Mycorrhizal Genomics Consortium"/>
            <person name="Kohler A."/>
            <person name="Kuo A."/>
            <person name="Nagy L.G."/>
            <person name="Floudas D."/>
            <person name="Copeland A."/>
            <person name="Barry K.W."/>
            <person name="Cichocki N."/>
            <person name="Veneault-Fourrey C."/>
            <person name="LaButti K."/>
            <person name="Lindquist E.A."/>
            <person name="Lipzen A."/>
            <person name="Lundell T."/>
            <person name="Morin E."/>
            <person name="Murat C."/>
            <person name="Riley R."/>
            <person name="Ohm R."/>
            <person name="Sun H."/>
            <person name="Tunlid A."/>
            <person name="Henrissat B."/>
            <person name="Grigoriev I.V."/>
            <person name="Hibbett D.S."/>
            <person name="Martin F."/>
        </authorList>
    </citation>
    <scope>NUCLEOTIDE SEQUENCE [LARGE SCALE GENOMIC DNA]</scope>
    <source>
        <strain evidence="2 3">FD-317 M1</strain>
    </source>
</reference>
<dbReference type="OrthoDB" id="3027520at2759"/>
<dbReference type="AlphaFoldDB" id="A0A0D0BH67"/>
<evidence type="ECO:0000256" key="1">
    <source>
        <dbReference type="SAM" id="MobiDB-lite"/>
    </source>
</evidence>
<feature type="compositionally biased region" description="Polar residues" evidence="1">
    <location>
        <begin position="177"/>
        <end position="195"/>
    </location>
</feature>
<evidence type="ECO:0000313" key="2">
    <source>
        <dbReference type="EMBL" id="KIK54091.1"/>
    </source>
</evidence>
<name>A0A0D0BH67_9AGAR</name>
<feature type="compositionally biased region" description="Low complexity" evidence="1">
    <location>
        <begin position="24"/>
        <end position="37"/>
    </location>
</feature>